<dbReference type="Pfam" id="PF00561">
    <property type="entry name" value="Abhydrolase_1"/>
    <property type="match status" value="1"/>
</dbReference>
<evidence type="ECO:0000259" key="2">
    <source>
        <dbReference type="Pfam" id="PF00561"/>
    </source>
</evidence>
<evidence type="ECO:0000256" key="1">
    <source>
        <dbReference type="SAM" id="MobiDB-lite"/>
    </source>
</evidence>
<dbReference type="InterPro" id="IPR050228">
    <property type="entry name" value="Carboxylesterase_BioH"/>
</dbReference>
<dbReference type="PANTHER" id="PTHR43194">
    <property type="entry name" value="HYDROLASE ALPHA/BETA FOLD FAMILY"/>
    <property type="match status" value="1"/>
</dbReference>
<proteinExistence type="predicted"/>
<dbReference type="InterPro" id="IPR000073">
    <property type="entry name" value="AB_hydrolase_1"/>
</dbReference>
<evidence type="ECO:0000313" key="3">
    <source>
        <dbReference type="EMBL" id="ROW04862.1"/>
    </source>
</evidence>
<dbReference type="SUPFAM" id="SSF53474">
    <property type="entry name" value="alpha/beta-Hydrolases"/>
    <property type="match status" value="1"/>
</dbReference>
<dbReference type="STRING" id="356882.A0A423WND6"/>
<feature type="region of interest" description="Disordered" evidence="1">
    <location>
        <begin position="1"/>
        <end position="28"/>
    </location>
</feature>
<dbReference type="AlphaFoldDB" id="A0A423WND6"/>
<name>A0A423WND6_9PEZI</name>
<dbReference type="PANTHER" id="PTHR43194:SF2">
    <property type="entry name" value="PEROXISOMAL MEMBRANE PROTEIN LPX1"/>
    <property type="match status" value="1"/>
</dbReference>
<evidence type="ECO:0000313" key="4">
    <source>
        <dbReference type="Proteomes" id="UP000283895"/>
    </source>
</evidence>
<dbReference type="EMBL" id="LKEA01000013">
    <property type="protein sequence ID" value="ROW04862.1"/>
    <property type="molecule type" value="Genomic_DNA"/>
</dbReference>
<feature type="domain" description="AB hydrolase-1" evidence="2">
    <location>
        <begin position="76"/>
        <end position="191"/>
    </location>
</feature>
<dbReference type="PRINTS" id="PR00111">
    <property type="entry name" value="ABHYDROLASE"/>
</dbReference>
<organism evidence="3 4">
    <name type="scientific">Cytospora schulzeri</name>
    <dbReference type="NCBI Taxonomy" id="448051"/>
    <lineage>
        <taxon>Eukaryota</taxon>
        <taxon>Fungi</taxon>
        <taxon>Dikarya</taxon>
        <taxon>Ascomycota</taxon>
        <taxon>Pezizomycotina</taxon>
        <taxon>Sordariomycetes</taxon>
        <taxon>Sordariomycetidae</taxon>
        <taxon>Diaporthales</taxon>
        <taxon>Cytosporaceae</taxon>
        <taxon>Cytospora</taxon>
    </lineage>
</organism>
<comment type="caution">
    <text evidence="3">The sequence shown here is derived from an EMBL/GenBank/DDBJ whole genome shotgun (WGS) entry which is preliminary data.</text>
</comment>
<keyword evidence="4" id="KW-1185">Reference proteome</keyword>
<reference evidence="3 4" key="1">
    <citation type="submission" date="2015-09" db="EMBL/GenBank/DDBJ databases">
        <title>Host preference determinants of Valsa canker pathogens revealed by comparative genomics.</title>
        <authorList>
            <person name="Yin Z."/>
            <person name="Huang L."/>
        </authorList>
    </citation>
    <scope>NUCLEOTIDE SEQUENCE [LARGE SCALE GENOMIC DNA]</scope>
    <source>
        <strain evidence="3 4">03-1</strain>
    </source>
</reference>
<dbReference type="InterPro" id="IPR029058">
    <property type="entry name" value="AB_hydrolase_fold"/>
</dbReference>
<gene>
    <name evidence="3" type="ORF">VMCG_04889</name>
</gene>
<dbReference type="OrthoDB" id="408373at2759"/>
<dbReference type="Gene3D" id="3.40.50.1820">
    <property type="entry name" value="alpha/beta hydrolase"/>
    <property type="match status" value="1"/>
</dbReference>
<sequence length="338" mass="36422">MASRRPSQLVIPRPGTTTNEDALPSPIRAPPEADMTKELGCLLPKASYLSTKHGQAAYYVYPPTEPLPADQPPLRVLMVHGVQTSALGLQPLATALRARFPAAHIALVDLWGHGLSDTPLAPHVASLFHGLLDAVLTALAWQQEPIRLVGFSFGGSLAAGYAALHPERVDSVALIAPAGLMSFSIFPEAVQNRYGLTGAADDVDEEGTLDFVIEFLEGGKLSVPVDWRDRVDRGEVVAEAVRDWEMREHPGHAGSVVAIFRDGGVFDNHAAFRALVQTLGADKCLGVLGELDEVCSKQYLLDVGFSNIIVILQVGHAVVRERAAQVATSIENFWRALY</sequence>
<accession>A0A423WND6</accession>
<protein>
    <recommendedName>
        <fullName evidence="2">AB hydrolase-1 domain-containing protein</fullName>
    </recommendedName>
</protein>
<dbReference type="Proteomes" id="UP000283895">
    <property type="component" value="Unassembled WGS sequence"/>
</dbReference>